<dbReference type="GO" id="GO:0016491">
    <property type="term" value="F:oxidoreductase activity"/>
    <property type="evidence" value="ECO:0007669"/>
    <property type="project" value="UniProtKB-KW"/>
</dbReference>
<evidence type="ECO:0000259" key="2">
    <source>
        <dbReference type="Pfam" id="PF00487"/>
    </source>
</evidence>
<dbReference type="PANTHER" id="PTHR12879:SF8">
    <property type="entry name" value="SPHINGOLIPID DELTA(4)-DESATURASE DES1"/>
    <property type="match status" value="1"/>
</dbReference>
<protein>
    <submittedName>
        <fullName evidence="3">Fatty acid desaturase</fullName>
        <ecNumber evidence="3">1.14.19.-</ecNumber>
    </submittedName>
</protein>
<keyword evidence="4" id="KW-1185">Reference proteome</keyword>
<accession>A0ABW8UWW5</accession>
<keyword evidence="3" id="KW-0560">Oxidoreductase</keyword>
<dbReference type="RefSeq" id="WP_407593174.1">
    <property type="nucleotide sequence ID" value="NZ_JBHDIY010000002.1"/>
</dbReference>
<dbReference type="EC" id="1.14.19.-" evidence="3"/>
<dbReference type="EMBL" id="JBHDIY010000002">
    <property type="protein sequence ID" value="MFL4471335.1"/>
    <property type="molecule type" value="Genomic_DNA"/>
</dbReference>
<feature type="transmembrane region" description="Helical" evidence="1">
    <location>
        <begin position="82"/>
        <end position="102"/>
    </location>
</feature>
<keyword evidence="1" id="KW-1133">Transmembrane helix</keyword>
<evidence type="ECO:0000313" key="3">
    <source>
        <dbReference type="EMBL" id="MFL4471335.1"/>
    </source>
</evidence>
<evidence type="ECO:0000256" key="1">
    <source>
        <dbReference type="SAM" id="Phobius"/>
    </source>
</evidence>
<feature type="domain" description="Fatty acid desaturase" evidence="2">
    <location>
        <begin position="51"/>
        <end position="284"/>
    </location>
</feature>
<gene>
    <name evidence="3" type="ORF">ACERZ8_16150</name>
</gene>
<feature type="transmembrane region" description="Helical" evidence="1">
    <location>
        <begin position="30"/>
        <end position="46"/>
    </location>
</feature>
<dbReference type="Proteomes" id="UP001627408">
    <property type="component" value="Unassembled WGS sequence"/>
</dbReference>
<comment type="caution">
    <text evidence="3">The sequence shown here is derived from an EMBL/GenBank/DDBJ whole genome shotgun (WGS) entry which is preliminary data.</text>
</comment>
<organism evidence="3 4">
    <name type="scientific">Tateyamaria armeniaca</name>
    <dbReference type="NCBI Taxonomy" id="2518930"/>
    <lineage>
        <taxon>Bacteria</taxon>
        <taxon>Pseudomonadati</taxon>
        <taxon>Pseudomonadota</taxon>
        <taxon>Alphaproteobacteria</taxon>
        <taxon>Rhodobacterales</taxon>
        <taxon>Roseobacteraceae</taxon>
        <taxon>Tateyamaria</taxon>
    </lineage>
</organism>
<keyword evidence="1" id="KW-0472">Membrane</keyword>
<proteinExistence type="predicted"/>
<sequence>MTHKDVLAALPAETKAALTQTDTRRGLRHLAGYLAALVLTGSYIMLQGPLWGLALLPHGILLVFLFTLSHECTHATPFSQNWINTVIGHAIAPVLVLPFVWFRYFHLAHHRHTNDPEHDPELEGGGRPTTWPDYLRYLSGWGYWSSNVRVLLRNAFGTIDASYLPERKHHAMRIEARVILAVYVLAALSLIWSPLLIWLWLVPVLIGQPVLRLYLLAEHGHCPPVADMLENTRTTLTTGTVRWLAWNMPYHAEHHSFPSVPFHRLPELHAHLAPHLKSVSDGYTEFTSRYARELGR</sequence>
<feature type="transmembrane region" description="Helical" evidence="1">
    <location>
        <begin position="178"/>
        <end position="201"/>
    </location>
</feature>
<keyword evidence="1" id="KW-0812">Transmembrane</keyword>
<name>A0ABW8UWW5_9RHOB</name>
<dbReference type="Pfam" id="PF00487">
    <property type="entry name" value="FA_desaturase"/>
    <property type="match status" value="1"/>
</dbReference>
<evidence type="ECO:0000313" key="4">
    <source>
        <dbReference type="Proteomes" id="UP001627408"/>
    </source>
</evidence>
<dbReference type="PANTHER" id="PTHR12879">
    <property type="entry name" value="SPHINGOLIPID DELTA 4 DESATURASE/C-4 HYDROXYLASE PROTEIN DES2"/>
    <property type="match status" value="1"/>
</dbReference>
<reference evidence="3 4" key="1">
    <citation type="submission" date="2024-08" db="EMBL/GenBank/DDBJ databases">
        <title>Tateyamaria sp. nov., isolated from marine algae.</title>
        <authorList>
            <person name="Choi B.J."/>
            <person name="Kim J.M."/>
            <person name="Lee J.K."/>
            <person name="Choi D.G."/>
            <person name="Bayburt H."/>
            <person name="Baek J.H."/>
            <person name="Han D.M."/>
            <person name="Jeon C.O."/>
        </authorList>
    </citation>
    <scope>NUCLEOTIDE SEQUENCE [LARGE SCALE GENOMIC DNA]</scope>
    <source>
        <strain evidence="3 4">KMU-156</strain>
    </source>
</reference>
<dbReference type="InterPro" id="IPR005804">
    <property type="entry name" value="FA_desaturase_dom"/>
</dbReference>